<sequence>MAETLTGLSEPLFTALQNEIIALLSTIDAETGAPSTSAVSWLYATEPNTLRFAIDQRSRLVTNIRNNELVNVTVFADGSVYAIYGSARIIVDALEAVPFKLACVDITISAVRDAMFYGSRISVTPEYEKTYDKRAAEKLDGQVFDAMKKA</sequence>
<evidence type="ECO:0000313" key="3">
    <source>
        <dbReference type="Proteomes" id="UP000426246"/>
    </source>
</evidence>
<organism evidence="2 3">
    <name type="scientific">Paenibacillus psychroresistens</name>
    <dbReference type="NCBI Taxonomy" id="1778678"/>
    <lineage>
        <taxon>Bacteria</taxon>
        <taxon>Bacillati</taxon>
        <taxon>Bacillota</taxon>
        <taxon>Bacilli</taxon>
        <taxon>Bacillales</taxon>
        <taxon>Paenibacillaceae</taxon>
        <taxon>Paenibacillus</taxon>
    </lineage>
</organism>
<dbReference type="Proteomes" id="UP000426246">
    <property type="component" value="Chromosome"/>
</dbReference>
<dbReference type="OrthoDB" id="2381603at2"/>
<accession>A0A6B8RI45</accession>
<gene>
    <name evidence="2" type="ORF">EHS13_13105</name>
</gene>
<dbReference type="Pfam" id="PF01243">
    <property type="entry name" value="PNPOx_N"/>
    <property type="match status" value="1"/>
</dbReference>
<evidence type="ECO:0000313" key="2">
    <source>
        <dbReference type="EMBL" id="QGQ95749.1"/>
    </source>
</evidence>
<evidence type="ECO:0000259" key="1">
    <source>
        <dbReference type="Pfam" id="PF01243"/>
    </source>
</evidence>
<protein>
    <recommendedName>
        <fullName evidence="1">Pyridoxamine 5'-phosphate oxidase N-terminal domain-containing protein</fullName>
    </recommendedName>
</protein>
<dbReference type="AlphaFoldDB" id="A0A6B8RI45"/>
<dbReference type="SUPFAM" id="SSF50475">
    <property type="entry name" value="FMN-binding split barrel"/>
    <property type="match status" value="1"/>
</dbReference>
<name>A0A6B8RI45_9BACL</name>
<proteinExistence type="predicted"/>
<dbReference type="Gene3D" id="2.30.110.10">
    <property type="entry name" value="Electron Transport, Fmn-binding Protein, Chain A"/>
    <property type="match status" value="1"/>
</dbReference>
<feature type="domain" description="Pyridoxamine 5'-phosphate oxidase N-terminal" evidence="1">
    <location>
        <begin position="14"/>
        <end position="95"/>
    </location>
</feature>
<dbReference type="InterPro" id="IPR011576">
    <property type="entry name" value="Pyridox_Oxase_N"/>
</dbReference>
<keyword evidence="3" id="KW-1185">Reference proteome</keyword>
<dbReference type="EMBL" id="CP034235">
    <property type="protein sequence ID" value="QGQ95749.1"/>
    <property type="molecule type" value="Genomic_DNA"/>
</dbReference>
<dbReference type="NCBIfam" id="NF005232">
    <property type="entry name" value="PRK06733.1"/>
    <property type="match status" value="1"/>
</dbReference>
<dbReference type="KEGG" id="ppsc:EHS13_13105"/>
<dbReference type="RefSeq" id="WP_155700785.1">
    <property type="nucleotide sequence ID" value="NZ_CP034235.1"/>
</dbReference>
<reference evidence="3" key="1">
    <citation type="submission" date="2018-11" db="EMBL/GenBank/DDBJ databases">
        <title>Complete genome sequence of Paenibacillus sp. ML311-T8.</title>
        <authorList>
            <person name="Nam Y.-D."/>
            <person name="Kang J."/>
            <person name="Chung W.-H."/>
            <person name="Park Y.S."/>
        </authorList>
    </citation>
    <scope>NUCLEOTIDE SEQUENCE [LARGE SCALE GENOMIC DNA]</scope>
    <source>
        <strain evidence="3">ML311-T8</strain>
    </source>
</reference>
<dbReference type="InterPro" id="IPR012349">
    <property type="entry name" value="Split_barrel_FMN-bd"/>
</dbReference>